<name>A0AAE0K664_9PEZI</name>
<proteinExistence type="predicted"/>
<evidence type="ECO:0008006" key="4">
    <source>
        <dbReference type="Google" id="ProtNLM"/>
    </source>
</evidence>
<evidence type="ECO:0000313" key="3">
    <source>
        <dbReference type="Proteomes" id="UP001287356"/>
    </source>
</evidence>
<feature type="compositionally biased region" description="Acidic residues" evidence="1">
    <location>
        <begin position="26"/>
        <end position="36"/>
    </location>
</feature>
<evidence type="ECO:0000256" key="1">
    <source>
        <dbReference type="SAM" id="MobiDB-lite"/>
    </source>
</evidence>
<reference evidence="2" key="2">
    <citation type="submission" date="2023-06" db="EMBL/GenBank/DDBJ databases">
        <authorList>
            <consortium name="Lawrence Berkeley National Laboratory"/>
            <person name="Haridas S."/>
            <person name="Hensen N."/>
            <person name="Bonometti L."/>
            <person name="Westerberg I."/>
            <person name="Brannstrom I.O."/>
            <person name="Guillou S."/>
            <person name="Cros-Aarteil S."/>
            <person name="Calhoun S."/>
            <person name="Kuo A."/>
            <person name="Mondo S."/>
            <person name="Pangilinan J."/>
            <person name="Riley R."/>
            <person name="Labutti K."/>
            <person name="Andreopoulos B."/>
            <person name="Lipzen A."/>
            <person name="Chen C."/>
            <person name="Yanf M."/>
            <person name="Daum C."/>
            <person name="Ng V."/>
            <person name="Clum A."/>
            <person name="Steindorff A."/>
            <person name="Ohm R."/>
            <person name="Martin F."/>
            <person name="Silar P."/>
            <person name="Natvig D."/>
            <person name="Lalanne C."/>
            <person name="Gautier V."/>
            <person name="Ament-Velasquez S.L."/>
            <person name="Kruys A."/>
            <person name="Hutchinson M.I."/>
            <person name="Powell A.J."/>
            <person name="Barry K."/>
            <person name="Miller A.N."/>
            <person name="Grigoriev I.V."/>
            <person name="Debuchy R."/>
            <person name="Gladieux P."/>
            <person name="Thoren M.H."/>
            <person name="Johannesson H."/>
        </authorList>
    </citation>
    <scope>NUCLEOTIDE SEQUENCE</scope>
    <source>
        <strain evidence="2">CBS 958.72</strain>
    </source>
</reference>
<feature type="region of interest" description="Disordered" evidence="1">
    <location>
        <begin position="83"/>
        <end position="111"/>
    </location>
</feature>
<dbReference type="AlphaFoldDB" id="A0AAE0K664"/>
<keyword evidence="3" id="KW-1185">Reference proteome</keyword>
<dbReference type="PANTHER" id="PTHR38166">
    <property type="entry name" value="C2H2-TYPE DOMAIN-CONTAINING PROTEIN-RELATED"/>
    <property type="match status" value="1"/>
</dbReference>
<feature type="region of interest" description="Disordered" evidence="1">
    <location>
        <begin position="1"/>
        <end position="39"/>
    </location>
</feature>
<reference evidence="2" key="1">
    <citation type="journal article" date="2023" name="Mol. Phylogenet. Evol.">
        <title>Genome-scale phylogeny and comparative genomics of the fungal order Sordariales.</title>
        <authorList>
            <person name="Hensen N."/>
            <person name="Bonometti L."/>
            <person name="Westerberg I."/>
            <person name="Brannstrom I.O."/>
            <person name="Guillou S."/>
            <person name="Cros-Aarteil S."/>
            <person name="Calhoun S."/>
            <person name="Haridas S."/>
            <person name="Kuo A."/>
            <person name="Mondo S."/>
            <person name="Pangilinan J."/>
            <person name="Riley R."/>
            <person name="LaButti K."/>
            <person name="Andreopoulos B."/>
            <person name="Lipzen A."/>
            <person name="Chen C."/>
            <person name="Yan M."/>
            <person name="Daum C."/>
            <person name="Ng V."/>
            <person name="Clum A."/>
            <person name="Steindorff A."/>
            <person name="Ohm R.A."/>
            <person name="Martin F."/>
            <person name="Silar P."/>
            <person name="Natvig D.O."/>
            <person name="Lalanne C."/>
            <person name="Gautier V."/>
            <person name="Ament-Velasquez S.L."/>
            <person name="Kruys A."/>
            <person name="Hutchinson M.I."/>
            <person name="Powell A.J."/>
            <person name="Barry K."/>
            <person name="Miller A.N."/>
            <person name="Grigoriev I.V."/>
            <person name="Debuchy R."/>
            <person name="Gladieux P."/>
            <person name="Hiltunen Thoren M."/>
            <person name="Johannesson H."/>
        </authorList>
    </citation>
    <scope>NUCLEOTIDE SEQUENCE</scope>
    <source>
        <strain evidence="2">CBS 958.72</strain>
    </source>
</reference>
<gene>
    <name evidence="2" type="ORF">B0T24DRAFT_594697</name>
</gene>
<accession>A0AAE0K664</accession>
<dbReference type="PANTHER" id="PTHR38166:SF1">
    <property type="entry name" value="C2H2-TYPE DOMAIN-CONTAINING PROTEIN"/>
    <property type="match status" value="1"/>
</dbReference>
<feature type="compositionally biased region" description="Basic and acidic residues" evidence="1">
    <location>
        <begin position="1"/>
        <end position="10"/>
    </location>
</feature>
<organism evidence="2 3">
    <name type="scientific">Lasiosphaeria ovina</name>
    <dbReference type="NCBI Taxonomy" id="92902"/>
    <lineage>
        <taxon>Eukaryota</taxon>
        <taxon>Fungi</taxon>
        <taxon>Dikarya</taxon>
        <taxon>Ascomycota</taxon>
        <taxon>Pezizomycotina</taxon>
        <taxon>Sordariomycetes</taxon>
        <taxon>Sordariomycetidae</taxon>
        <taxon>Sordariales</taxon>
        <taxon>Lasiosphaeriaceae</taxon>
        <taxon>Lasiosphaeria</taxon>
    </lineage>
</organism>
<comment type="caution">
    <text evidence="2">The sequence shown here is derived from an EMBL/GenBank/DDBJ whole genome shotgun (WGS) entry which is preliminary data.</text>
</comment>
<dbReference type="Proteomes" id="UP001287356">
    <property type="component" value="Unassembled WGS sequence"/>
</dbReference>
<protein>
    <recommendedName>
        <fullName evidence="4">C2H2-type domain-containing protein</fullName>
    </recommendedName>
</protein>
<feature type="compositionally biased region" description="Low complexity" evidence="1">
    <location>
        <begin position="102"/>
        <end position="111"/>
    </location>
</feature>
<feature type="compositionally biased region" description="Low complexity" evidence="1">
    <location>
        <begin position="13"/>
        <end position="25"/>
    </location>
</feature>
<dbReference type="EMBL" id="JAULSN010000005">
    <property type="protein sequence ID" value="KAK3370808.1"/>
    <property type="molecule type" value="Genomic_DNA"/>
</dbReference>
<evidence type="ECO:0000313" key="2">
    <source>
        <dbReference type="EMBL" id="KAK3370808.1"/>
    </source>
</evidence>
<sequence length="349" mass="37984">MHAARGDHPANQDPTSSETSASSSDTDSDSDPDSDDLLPSSSAAAHALALSDRSYADLCRNIVLFAYPKFLAWSASARYMAPPEQRVRARTTRRRRRETDTNSRASAMSATATAVGTMTPRRYVEEAPDPSSPHVVIISPIDGYYHLACPFYRANPARHGACVVAPSSRRRRRGLQSVPDVVRHVVRHHRKPASCPVCSRVFASELAAEAHVRALSCKAPAVLVPVEGVTYRMAAELARQQRRDAGSARGRRPEADRWRRVFATVLPGADADQAQHAAVCSPYLTDGLGLAVSLLRDYWSAHGYECIAEYLAGRDDGQLLLERDSDALAALDSGVFEDLLAKVVGEHAE</sequence>